<evidence type="ECO:0000313" key="24">
    <source>
        <dbReference type="EMBL" id="HIR01533.1"/>
    </source>
</evidence>
<dbReference type="EC" id="7.2.2.8" evidence="3"/>
<dbReference type="PANTHER" id="PTHR43520:SF8">
    <property type="entry name" value="P-TYPE CU(+) TRANSPORTER"/>
    <property type="match status" value="1"/>
</dbReference>
<dbReference type="GO" id="GO:0005886">
    <property type="term" value="C:plasma membrane"/>
    <property type="evidence" value="ECO:0007669"/>
    <property type="project" value="UniProtKB-SubCell"/>
</dbReference>
<dbReference type="InterPro" id="IPR023214">
    <property type="entry name" value="HAD_sf"/>
</dbReference>
<evidence type="ECO:0000256" key="20">
    <source>
        <dbReference type="ARBA" id="ARBA00033239"/>
    </source>
</evidence>
<dbReference type="PRINTS" id="PR00119">
    <property type="entry name" value="CATATPASE"/>
</dbReference>
<evidence type="ECO:0000256" key="16">
    <source>
        <dbReference type="ARBA" id="ARBA00023008"/>
    </source>
</evidence>
<dbReference type="InterPro" id="IPR006122">
    <property type="entry name" value="HMA_Cu_ion-bd"/>
</dbReference>
<dbReference type="InterPro" id="IPR006121">
    <property type="entry name" value="HMA_dom"/>
</dbReference>
<keyword evidence="10 22" id="KW-0547">Nucleotide-binding</keyword>
<name>A0A9D1D340_9ACTN</name>
<keyword evidence="12 22" id="KW-0067">ATP-binding</keyword>
<evidence type="ECO:0000313" key="25">
    <source>
        <dbReference type="Proteomes" id="UP000824261"/>
    </source>
</evidence>
<gene>
    <name evidence="24" type="ORF">IAA69_04645</name>
</gene>
<keyword evidence="17" id="KW-0406">Ion transport</keyword>
<feature type="transmembrane region" description="Helical" evidence="22">
    <location>
        <begin position="99"/>
        <end position="120"/>
    </location>
</feature>
<keyword evidence="14" id="KW-1278">Translocase</keyword>
<evidence type="ECO:0000256" key="10">
    <source>
        <dbReference type="ARBA" id="ARBA00022741"/>
    </source>
</evidence>
<evidence type="ECO:0000256" key="4">
    <source>
        <dbReference type="ARBA" id="ARBA00015102"/>
    </source>
</evidence>
<keyword evidence="11" id="KW-0187">Copper transport</keyword>
<dbReference type="GO" id="GO:0140581">
    <property type="term" value="F:P-type monovalent copper transporter activity"/>
    <property type="evidence" value="ECO:0007669"/>
    <property type="project" value="UniProtKB-EC"/>
</dbReference>
<dbReference type="FunFam" id="2.70.150.10:FF:000020">
    <property type="entry name" value="Copper-exporting P-type ATPase A"/>
    <property type="match status" value="1"/>
</dbReference>
<feature type="domain" description="HMA" evidence="23">
    <location>
        <begin position="1"/>
        <end position="67"/>
    </location>
</feature>
<dbReference type="PROSITE" id="PS50846">
    <property type="entry name" value="HMA_2"/>
    <property type="match status" value="2"/>
</dbReference>
<evidence type="ECO:0000256" key="15">
    <source>
        <dbReference type="ARBA" id="ARBA00022989"/>
    </source>
</evidence>
<dbReference type="Gene3D" id="3.40.1110.10">
    <property type="entry name" value="Calcium-transporting ATPase, cytoplasmic domain N"/>
    <property type="match status" value="1"/>
</dbReference>
<dbReference type="InterPro" id="IPR036412">
    <property type="entry name" value="HAD-like_sf"/>
</dbReference>
<evidence type="ECO:0000256" key="5">
    <source>
        <dbReference type="ARBA" id="ARBA00022448"/>
    </source>
</evidence>
<evidence type="ECO:0000256" key="6">
    <source>
        <dbReference type="ARBA" id="ARBA00022475"/>
    </source>
</evidence>
<protein>
    <recommendedName>
        <fullName evidence="4">Copper-exporting P-type ATPase</fullName>
        <ecNumber evidence="3">7.2.2.8</ecNumber>
    </recommendedName>
    <alternativeName>
        <fullName evidence="19">Copper-exporting P-type ATPase A</fullName>
    </alternativeName>
    <alternativeName>
        <fullName evidence="20">Cu(+)-exporting ATPase</fullName>
    </alternativeName>
</protein>
<evidence type="ECO:0000256" key="13">
    <source>
        <dbReference type="ARBA" id="ARBA00022842"/>
    </source>
</evidence>
<evidence type="ECO:0000256" key="18">
    <source>
        <dbReference type="ARBA" id="ARBA00023136"/>
    </source>
</evidence>
<keyword evidence="5" id="KW-0813">Transport</keyword>
<evidence type="ECO:0000256" key="17">
    <source>
        <dbReference type="ARBA" id="ARBA00023065"/>
    </source>
</evidence>
<dbReference type="PRINTS" id="PR00943">
    <property type="entry name" value="CUATPASE"/>
</dbReference>
<evidence type="ECO:0000256" key="12">
    <source>
        <dbReference type="ARBA" id="ARBA00022840"/>
    </source>
</evidence>
<feature type="domain" description="HMA" evidence="23">
    <location>
        <begin position="809"/>
        <end position="874"/>
    </location>
</feature>
<dbReference type="InterPro" id="IPR036163">
    <property type="entry name" value="HMA_dom_sf"/>
</dbReference>
<dbReference type="SUPFAM" id="SSF56784">
    <property type="entry name" value="HAD-like"/>
    <property type="match status" value="1"/>
</dbReference>
<feature type="transmembrane region" description="Helical" evidence="22">
    <location>
        <begin position="361"/>
        <end position="386"/>
    </location>
</feature>
<evidence type="ECO:0000256" key="7">
    <source>
        <dbReference type="ARBA" id="ARBA00022692"/>
    </source>
</evidence>
<evidence type="ECO:0000256" key="8">
    <source>
        <dbReference type="ARBA" id="ARBA00022723"/>
    </source>
</evidence>
<dbReference type="PANTHER" id="PTHR43520">
    <property type="entry name" value="ATP7, ISOFORM B"/>
    <property type="match status" value="1"/>
</dbReference>
<dbReference type="GO" id="GO:0055070">
    <property type="term" value="P:copper ion homeostasis"/>
    <property type="evidence" value="ECO:0007669"/>
    <property type="project" value="TreeGrafter"/>
</dbReference>
<comment type="similarity">
    <text evidence="2 22">Belongs to the cation transport ATPase (P-type) (TC 3.A.3) family. Type IB subfamily.</text>
</comment>
<evidence type="ECO:0000256" key="19">
    <source>
        <dbReference type="ARBA" id="ARBA00029719"/>
    </source>
</evidence>
<dbReference type="SUPFAM" id="SSF81653">
    <property type="entry name" value="Calcium ATPase, transduction domain A"/>
    <property type="match status" value="1"/>
</dbReference>
<keyword evidence="7 22" id="KW-0812">Transmembrane</keyword>
<dbReference type="CDD" id="cd02094">
    <property type="entry name" value="P-type_ATPase_Cu-like"/>
    <property type="match status" value="1"/>
</dbReference>
<comment type="caution">
    <text evidence="24">The sequence shown here is derived from an EMBL/GenBank/DDBJ whole genome shotgun (WGS) entry which is preliminary data.</text>
</comment>
<comment type="subcellular location">
    <subcellularLocation>
        <location evidence="1">Cell membrane</location>
        <topology evidence="1">Multi-pass membrane protein</topology>
    </subcellularLocation>
</comment>
<sequence length="877" mass="91377">MKQTFDVTGMTCAACSARVEKAAAGVEGVSSCAVNLLKNTMEVEFDGSPAVSQEVVNAVEKAGYGAIPRSADGKASVASASAEPANTAAQEARKVRVRLIVSFVFMVPLFYLSMGRMFGWPQPSVLTGDAALLPYAFTQFLLLLPVVFVNFKFFRVGFSTLFRGAPNMDSLIALGSTASTLYGVYEIYRMGYALGIGDVATAHAASMNLYFDSAAMILTLITLGKYFEARAKGKTTDALTKLMDLAPKTAIKREDGKEKEVPSDLVRPGDILVVRTGQSIPADGTVVEGSASVDESLITGESAPAHKTPGETVTGATIVRTGWLAVRAERVGDDTALAAIVRLVDEATSSKAPIEKIADKIAGVFVPVVIGIALVTFLVWLCAIGSSFETAFVHGVSVLVISCPCALGLATPTAIMVGTGRGATHGVLIKSAEALETAHDVRSVVLDKTGTITKGKPEVVGVHALAGVDAVRMIGLAAALEARSEHPLARAVCDYAERNDAQRFEASSFSQHEGEGIAGAVAGSEVCVGNARMMDRLGVSAQGTFDKAQACADEGQTPVFVAQDGRLLGFVTIADAVKPSSKTAVTTLRELGIKVVMLTGDNELTARAVGRCVGVDEVVAGVLPGEKEERVRALSREGTVAMVGDGINDAPALARADVGIAIGAGTDIAMESADIVLTRSDLMDVAAAIELSRATMRIIKQNLFWALFYNAVCIPVAAGVLSGFGITLNPMIGAAAMSCSSVCVVSNALRLRRWKPSFSQGDAAETGEIEAGKPSSDGALGFCDAASTTEESTAQAEERPADVRKEYSMVRTIGVEGMMCPHCVAHVKKALEGVTGVQSADVDLDAKCATVTLSEDVADQALTDAIVDAGYEVTSLS</sequence>
<evidence type="ECO:0000256" key="14">
    <source>
        <dbReference type="ARBA" id="ARBA00022967"/>
    </source>
</evidence>
<feature type="transmembrane region" description="Helical" evidence="22">
    <location>
        <begin position="132"/>
        <end position="151"/>
    </location>
</feature>
<dbReference type="Proteomes" id="UP000824261">
    <property type="component" value="Unassembled WGS sequence"/>
</dbReference>
<dbReference type="InterPro" id="IPR059000">
    <property type="entry name" value="ATPase_P-type_domA"/>
</dbReference>
<evidence type="ECO:0000256" key="2">
    <source>
        <dbReference type="ARBA" id="ARBA00006024"/>
    </source>
</evidence>
<dbReference type="Pfam" id="PF00702">
    <property type="entry name" value="Hydrolase"/>
    <property type="match status" value="1"/>
</dbReference>
<dbReference type="SFLD" id="SFLDS00003">
    <property type="entry name" value="Haloacid_Dehalogenase"/>
    <property type="match status" value="1"/>
</dbReference>
<feature type="transmembrane region" description="Helical" evidence="22">
    <location>
        <begin position="171"/>
        <end position="188"/>
    </location>
</feature>
<dbReference type="Gene3D" id="2.70.150.10">
    <property type="entry name" value="Calcium-transporting ATPase, cytoplasmic transduction domain A"/>
    <property type="match status" value="1"/>
</dbReference>
<dbReference type="SUPFAM" id="SSF55008">
    <property type="entry name" value="HMA, heavy metal-associated domain"/>
    <property type="match status" value="2"/>
</dbReference>
<comment type="catalytic activity">
    <reaction evidence="21">
        <text>Cu(+)(in) + ATP + H2O = Cu(+)(out) + ADP + phosphate + H(+)</text>
        <dbReference type="Rhea" id="RHEA:25792"/>
        <dbReference type="ChEBI" id="CHEBI:15377"/>
        <dbReference type="ChEBI" id="CHEBI:15378"/>
        <dbReference type="ChEBI" id="CHEBI:30616"/>
        <dbReference type="ChEBI" id="CHEBI:43474"/>
        <dbReference type="ChEBI" id="CHEBI:49552"/>
        <dbReference type="ChEBI" id="CHEBI:456216"/>
        <dbReference type="EC" id="7.2.2.8"/>
    </reaction>
</comment>
<dbReference type="Gene3D" id="3.40.50.1000">
    <property type="entry name" value="HAD superfamily/HAD-like"/>
    <property type="match status" value="1"/>
</dbReference>
<feature type="transmembrane region" description="Helical" evidence="22">
    <location>
        <begin position="208"/>
        <end position="227"/>
    </location>
</feature>
<dbReference type="EMBL" id="DVGB01000057">
    <property type="protein sequence ID" value="HIR01533.1"/>
    <property type="molecule type" value="Genomic_DNA"/>
</dbReference>
<dbReference type="FunFam" id="3.30.70.100:FF:000005">
    <property type="entry name" value="Copper-exporting P-type ATPase A"/>
    <property type="match status" value="1"/>
</dbReference>
<organism evidence="24 25">
    <name type="scientific">Candidatus Aveggerthella stercoripullorum</name>
    <dbReference type="NCBI Taxonomy" id="2840688"/>
    <lineage>
        <taxon>Bacteria</taxon>
        <taxon>Bacillati</taxon>
        <taxon>Actinomycetota</taxon>
        <taxon>Coriobacteriia</taxon>
        <taxon>Eggerthellales</taxon>
        <taxon>Eggerthellaceae</taxon>
        <taxon>Eggerthellaceae incertae sedis</taxon>
        <taxon>Candidatus Aveggerthella</taxon>
    </lineage>
</organism>
<feature type="transmembrane region" description="Helical" evidence="22">
    <location>
        <begin position="392"/>
        <end position="411"/>
    </location>
</feature>
<dbReference type="InterPro" id="IPR018303">
    <property type="entry name" value="ATPase_P-typ_P_site"/>
</dbReference>
<dbReference type="NCBIfam" id="TIGR01494">
    <property type="entry name" value="ATPase_P-type"/>
    <property type="match status" value="1"/>
</dbReference>
<keyword evidence="6 22" id="KW-1003">Cell membrane</keyword>
<dbReference type="GO" id="GO:0005507">
    <property type="term" value="F:copper ion binding"/>
    <property type="evidence" value="ECO:0007669"/>
    <property type="project" value="InterPro"/>
</dbReference>
<dbReference type="Pfam" id="PF00403">
    <property type="entry name" value="HMA"/>
    <property type="match status" value="2"/>
</dbReference>
<dbReference type="InterPro" id="IPR027256">
    <property type="entry name" value="P-typ_ATPase_IB"/>
</dbReference>
<keyword evidence="9" id="KW-0677">Repeat</keyword>
<evidence type="ECO:0000256" key="22">
    <source>
        <dbReference type="RuleBase" id="RU362081"/>
    </source>
</evidence>
<dbReference type="SUPFAM" id="SSF81665">
    <property type="entry name" value="Calcium ATPase, transmembrane domain M"/>
    <property type="match status" value="1"/>
</dbReference>
<accession>A0A9D1D340</accession>
<dbReference type="PROSITE" id="PS01047">
    <property type="entry name" value="HMA_1"/>
    <property type="match status" value="1"/>
</dbReference>
<dbReference type="Gene3D" id="3.30.70.100">
    <property type="match status" value="2"/>
</dbReference>
<dbReference type="Pfam" id="PF00122">
    <property type="entry name" value="E1-E2_ATPase"/>
    <property type="match status" value="1"/>
</dbReference>
<dbReference type="SFLD" id="SFLDG00002">
    <property type="entry name" value="C1.7:_P-type_atpase_like"/>
    <property type="match status" value="1"/>
</dbReference>
<dbReference type="NCBIfam" id="TIGR01525">
    <property type="entry name" value="ATPase-IB_hvy"/>
    <property type="match status" value="1"/>
</dbReference>
<dbReference type="InterPro" id="IPR023299">
    <property type="entry name" value="ATPase_P-typ_cyto_dom_N"/>
</dbReference>
<dbReference type="InterPro" id="IPR044492">
    <property type="entry name" value="P_typ_ATPase_HD_dom"/>
</dbReference>
<evidence type="ECO:0000256" key="1">
    <source>
        <dbReference type="ARBA" id="ARBA00004651"/>
    </source>
</evidence>
<keyword evidence="8 22" id="KW-0479">Metal-binding</keyword>
<dbReference type="SFLD" id="SFLDF00027">
    <property type="entry name" value="p-type_atpase"/>
    <property type="match status" value="1"/>
</dbReference>
<dbReference type="InterPro" id="IPR001757">
    <property type="entry name" value="P_typ_ATPase"/>
</dbReference>
<keyword evidence="15 22" id="KW-1133">Transmembrane helix</keyword>
<reference evidence="24" key="1">
    <citation type="submission" date="2020-10" db="EMBL/GenBank/DDBJ databases">
        <authorList>
            <person name="Gilroy R."/>
        </authorList>
    </citation>
    <scope>NUCLEOTIDE SEQUENCE</scope>
    <source>
        <strain evidence="24">ChiGjej1B1-2707</strain>
    </source>
</reference>
<evidence type="ECO:0000259" key="23">
    <source>
        <dbReference type="PROSITE" id="PS50846"/>
    </source>
</evidence>
<keyword evidence="16" id="KW-0186">Copper</keyword>
<dbReference type="NCBIfam" id="TIGR00003">
    <property type="entry name" value="copper ion binding protein"/>
    <property type="match status" value="2"/>
</dbReference>
<dbReference type="InterPro" id="IPR023298">
    <property type="entry name" value="ATPase_P-typ_TM_dom_sf"/>
</dbReference>
<feature type="transmembrane region" description="Helical" evidence="22">
    <location>
        <begin position="703"/>
        <end position="726"/>
    </location>
</feature>
<dbReference type="GO" id="GO:0005524">
    <property type="term" value="F:ATP binding"/>
    <property type="evidence" value="ECO:0007669"/>
    <property type="project" value="UniProtKB-UniRule"/>
</dbReference>
<evidence type="ECO:0000256" key="3">
    <source>
        <dbReference type="ARBA" id="ARBA00012517"/>
    </source>
</evidence>
<keyword evidence="18 22" id="KW-0472">Membrane</keyword>
<keyword evidence="13" id="KW-0460">Magnesium</keyword>
<dbReference type="NCBIfam" id="TIGR01511">
    <property type="entry name" value="ATPase-IB1_Cu"/>
    <property type="match status" value="1"/>
</dbReference>
<dbReference type="PROSITE" id="PS00154">
    <property type="entry name" value="ATPASE_E1_E2"/>
    <property type="match status" value="1"/>
</dbReference>
<dbReference type="GO" id="GO:0043682">
    <property type="term" value="F:P-type divalent copper transporter activity"/>
    <property type="evidence" value="ECO:0007669"/>
    <property type="project" value="TreeGrafter"/>
</dbReference>
<dbReference type="GO" id="GO:0016887">
    <property type="term" value="F:ATP hydrolysis activity"/>
    <property type="evidence" value="ECO:0007669"/>
    <property type="project" value="InterPro"/>
</dbReference>
<proteinExistence type="inferred from homology"/>
<dbReference type="InterPro" id="IPR008250">
    <property type="entry name" value="ATPase_P-typ_transduc_dom_A_sf"/>
</dbReference>
<evidence type="ECO:0000256" key="21">
    <source>
        <dbReference type="ARBA" id="ARBA00049289"/>
    </source>
</evidence>
<evidence type="ECO:0000256" key="11">
    <source>
        <dbReference type="ARBA" id="ARBA00022796"/>
    </source>
</evidence>
<dbReference type="InterPro" id="IPR017969">
    <property type="entry name" value="Heavy-metal-associated_CS"/>
</dbReference>
<evidence type="ECO:0000256" key="9">
    <source>
        <dbReference type="ARBA" id="ARBA00022737"/>
    </source>
</evidence>
<dbReference type="AlphaFoldDB" id="A0A9D1D340"/>
<reference evidence="24" key="2">
    <citation type="journal article" date="2021" name="PeerJ">
        <title>Extensive microbial diversity within the chicken gut microbiome revealed by metagenomics and culture.</title>
        <authorList>
            <person name="Gilroy R."/>
            <person name="Ravi A."/>
            <person name="Getino M."/>
            <person name="Pursley I."/>
            <person name="Horton D.L."/>
            <person name="Alikhan N.F."/>
            <person name="Baker D."/>
            <person name="Gharbi K."/>
            <person name="Hall N."/>
            <person name="Watson M."/>
            <person name="Adriaenssens E.M."/>
            <person name="Foster-Nyarko E."/>
            <person name="Jarju S."/>
            <person name="Secka A."/>
            <person name="Antonio M."/>
            <person name="Oren A."/>
            <person name="Chaudhuri R.R."/>
            <person name="La Ragione R."/>
            <person name="Hildebrand F."/>
            <person name="Pallen M.J."/>
        </authorList>
    </citation>
    <scope>NUCLEOTIDE SEQUENCE</scope>
    <source>
        <strain evidence="24">ChiGjej1B1-2707</strain>
    </source>
</reference>
<dbReference type="CDD" id="cd00371">
    <property type="entry name" value="HMA"/>
    <property type="match status" value="2"/>
</dbReference>